<dbReference type="PROSITE" id="PS51671">
    <property type="entry name" value="ACT"/>
    <property type="match status" value="1"/>
</dbReference>
<dbReference type="InterPro" id="IPR002912">
    <property type="entry name" value="ACT_dom"/>
</dbReference>
<protein>
    <recommendedName>
        <fullName evidence="1">ACT domain-containing protein</fullName>
    </recommendedName>
</protein>
<organism evidence="2 3">
    <name type="scientific">Sporichthya brevicatena</name>
    <dbReference type="NCBI Taxonomy" id="171442"/>
    <lineage>
        <taxon>Bacteria</taxon>
        <taxon>Bacillati</taxon>
        <taxon>Actinomycetota</taxon>
        <taxon>Actinomycetes</taxon>
        <taxon>Sporichthyales</taxon>
        <taxon>Sporichthyaceae</taxon>
        <taxon>Sporichthya</taxon>
    </lineage>
</organism>
<evidence type="ECO:0000313" key="2">
    <source>
        <dbReference type="EMBL" id="GAA0631705.1"/>
    </source>
</evidence>
<accession>A0ABP3SFJ1</accession>
<keyword evidence="3" id="KW-1185">Reference proteome</keyword>
<proteinExistence type="predicted"/>
<dbReference type="RefSeq" id="WP_344607958.1">
    <property type="nucleotide sequence ID" value="NZ_BAAAHE010000042.1"/>
</dbReference>
<gene>
    <name evidence="2" type="ORF">GCM10009547_39440</name>
</gene>
<name>A0ABP3SFJ1_9ACTN</name>
<comment type="caution">
    <text evidence="2">The sequence shown here is derived from an EMBL/GenBank/DDBJ whole genome shotgun (WGS) entry which is preliminary data.</text>
</comment>
<feature type="domain" description="ACT" evidence="1">
    <location>
        <begin position="5"/>
        <end position="83"/>
    </location>
</feature>
<evidence type="ECO:0000259" key="1">
    <source>
        <dbReference type="PROSITE" id="PS51671"/>
    </source>
</evidence>
<dbReference type="EMBL" id="BAAAHE010000042">
    <property type="protein sequence ID" value="GAA0631705.1"/>
    <property type="molecule type" value="Genomic_DNA"/>
</dbReference>
<reference evidence="3" key="1">
    <citation type="journal article" date="2019" name="Int. J. Syst. Evol. Microbiol.">
        <title>The Global Catalogue of Microorganisms (GCM) 10K type strain sequencing project: providing services to taxonomists for standard genome sequencing and annotation.</title>
        <authorList>
            <consortium name="The Broad Institute Genomics Platform"/>
            <consortium name="The Broad Institute Genome Sequencing Center for Infectious Disease"/>
            <person name="Wu L."/>
            <person name="Ma J."/>
        </authorList>
    </citation>
    <scope>NUCLEOTIDE SEQUENCE [LARGE SCALE GENOMIC DNA]</scope>
    <source>
        <strain evidence="3">JCM 10671</strain>
    </source>
</reference>
<evidence type="ECO:0000313" key="3">
    <source>
        <dbReference type="Proteomes" id="UP001500957"/>
    </source>
</evidence>
<dbReference type="Proteomes" id="UP001500957">
    <property type="component" value="Unassembled WGS sequence"/>
</dbReference>
<sequence>MELTDLRITAVDSDVVLARVVVLLNARGARIRELQCRTVGTGATRIACTVETANGRGGRVAAAVARMVDVTDVEVGSARLVAPA</sequence>